<organism evidence="1 2">
    <name type="scientific">Durusdinium trenchii</name>
    <dbReference type="NCBI Taxonomy" id="1381693"/>
    <lineage>
        <taxon>Eukaryota</taxon>
        <taxon>Sar</taxon>
        <taxon>Alveolata</taxon>
        <taxon>Dinophyceae</taxon>
        <taxon>Suessiales</taxon>
        <taxon>Symbiodiniaceae</taxon>
        <taxon>Durusdinium</taxon>
    </lineage>
</organism>
<accession>A0ABP0SPA9</accession>
<dbReference type="Proteomes" id="UP001642484">
    <property type="component" value="Unassembled WGS sequence"/>
</dbReference>
<gene>
    <name evidence="1" type="ORF">CCMP2556_LOCUS52831</name>
</gene>
<reference evidence="1 2" key="1">
    <citation type="submission" date="2024-02" db="EMBL/GenBank/DDBJ databases">
        <authorList>
            <person name="Chen Y."/>
            <person name="Shah S."/>
            <person name="Dougan E. K."/>
            <person name="Thang M."/>
            <person name="Chan C."/>
        </authorList>
    </citation>
    <scope>NUCLEOTIDE SEQUENCE [LARGE SCALE GENOMIC DNA]</scope>
</reference>
<keyword evidence="2" id="KW-1185">Reference proteome</keyword>
<comment type="caution">
    <text evidence="1">The sequence shown here is derived from an EMBL/GenBank/DDBJ whole genome shotgun (WGS) entry which is preliminary data.</text>
</comment>
<proteinExistence type="predicted"/>
<protein>
    <recommendedName>
        <fullName evidence="3">C3H1-type domain-containing protein</fullName>
    </recommendedName>
</protein>
<evidence type="ECO:0000313" key="1">
    <source>
        <dbReference type="EMBL" id="CAK9114237.1"/>
    </source>
</evidence>
<evidence type="ECO:0000313" key="2">
    <source>
        <dbReference type="Proteomes" id="UP001642484"/>
    </source>
</evidence>
<sequence>MTQLFKEEVLQTIHVMEGEVVKTLTITMKNGSVDVLEGSNSALPRSSSEPDVRRWVLPGDGPSQADLRELHNTRRCVPCLFFTTKADGCRMGEACAWCHFCTRSEMKREQNRLRFLRRRAEKLMRRTAEGTA</sequence>
<dbReference type="EMBL" id="CAXAMN010027972">
    <property type="protein sequence ID" value="CAK9114237.1"/>
    <property type="molecule type" value="Genomic_DNA"/>
</dbReference>
<evidence type="ECO:0008006" key="3">
    <source>
        <dbReference type="Google" id="ProtNLM"/>
    </source>
</evidence>
<name>A0ABP0SPA9_9DINO</name>